<organism evidence="1 2">
    <name type="scientific">Ixodes persulcatus</name>
    <name type="common">Taiga tick</name>
    <dbReference type="NCBI Taxonomy" id="34615"/>
    <lineage>
        <taxon>Eukaryota</taxon>
        <taxon>Metazoa</taxon>
        <taxon>Ecdysozoa</taxon>
        <taxon>Arthropoda</taxon>
        <taxon>Chelicerata</taxon>
        <taxon>Arachnida</taxon>
        <taxon>Acari</taxon>
        <taxon>Parasitiformes</taxon>
        <taxon>Ixodida</taxon>
        <taxon>Ixodoidea</taxon>
        <taxon>Ixodidae</taxon>
        <taxon>Ixodinae</taxon>
        <taxon>Ixodes</taxon>
    </lineage>
</organism>
<evidence type="ECO:0000313" key="1">
    <source>
        <dbReference type="EMBL" id="KAG0422051.1"/>
    </source>
</evidence>
<keyword evidence="2" id="KW-1185">Reference proteome</keyword>
<sequence length="273" mass="30288">MELRNALEKLMSEKMPTSSRAVLPARDRIILTMMAFKHALTFDFLSNVFGVSPSTVNTTVKHTTKVLAEFLKCAITWPSKDEVLHNMPVCFEKFSHVRIVLDCTEIPVGRPKCLKCRISTYSHYKKGHTVKFMIGVSPGGLITYLSSGYGGRASDKAIFDQSGLVDKLLPGIDHIMVDKGFLIDATCESRLIAVVRPPFLHAKKQLTKAEALATKHIAAARVHVERVIQRIKLLKIVSQKMPWNMVPLADDMLSIACGLANLSPSVLADDKFI</sequence>
<gene>
    <name evidence="1" type="ORF">HPB47_002098</name>
</gene>
<dbReference type="Proteomes" id="UP000805193">
    <property type="component" value="Unassembled WGS sequence"/>
</dbReference>
<dbReference type="EMBL" id="JABSTQ010010280">
    <property type="protein sequence ID" value="KAG0422051.1"/>
    <property type="molecule type" value="Genomic_DNA"/>
</dbReference>
<evidence type="ECO:0000313" key="2">
    <source>
        <dbReference type="Proteomes" id="UP000805193"/>
    </source>
</evidence>
<protein>
    <submittedName>
        <fullName evidence="1">Uncharacterized protein</fullName>
    </submittedName>
</protein>
<accession>A0AC60PM73</accession>
<reference evidence="1 2" key="1">
    <citation type="journal article" date="2020" name="Cell">
        <title>Large-Scale Comparative Analyses of Tick Genomes Elucidate Their Genetic Diversity and Vector Capacities.</title>
        <authorList>
            <consortium name="Tick Genome and Microbiome Consortium (TIGMIC)"/>
            <person name="Jia N."/>
            <person name="Wang J."/>
            <person name="Shi W."/>
            <person name="Du L."/>
            <person name="Sun Y."/>
            <person name="Zhan W."/>
            <person name="Jiang J.F."/>
            <person name="Wang Q."/>
            <person name="Zhang B."/>
            <person name="Ji P."/>
            <person name="Bell-Sakyi L."/>
            <person name="Cui X.M."/>
            <person name="Yuan T.T."/>
            <person name="Jiang B.G."/>
            <person name="Yang W.F."/>
            <person name="Lam T.T."/>
            <person name="Chang Q.C."/>
            <person name="Ding S.J."/>
            <person name="Wang X.J."/>
            <person name="Zhu J.G."/>
            <person name="Ruan X.D."/>
            <person name="Zhao L."/>
            <person name="Wei J.T."/>
            <person name="Ye R.Z."/>
            <person name="Que T.C."/>
            <person name="Du C.H."/>
            <person name="Zhou Y.H."/>
            <person name="Cheng J.X."/>
            <person name="Dai P.F."/>
            <person name="Guo W.B."/>
            <person name="Han X.H."/>
            <person name="Huang E.J."/>
            <person name="Li L.F."/>
            <person name="Wei W."/>
            <person name="Gao Y.C."/>
            <person name="Liu J.Z."/>
            <person name="Shao H.Z."/>
            <person name="Wang X."/>
            <person name="Wang C.C."/>
            <person name="Yang T.C."/>
            <person name="Huo Q.B."/>
            <person name="Li W."/>
            <person name="Chen H.Y."/>
            <person name="Chen S.E."/>
            <person name="Zhou L.G."/>
            <person name="Ni X.B."/>
            <person name="Tian J.H."/>
            <person name="Sheng Y."/>
            <person name="Liu T."/>
            <person name="Pan Y.S."/>
            <person name="Xia L.Y."/>
            <person name="Li J."/>
            <person name="Zhao F."/>
            <person name="Cao W.C."/>
        </authorList>
    </citation>
    <scope>NUCLEOTIDE SEQUENCE [LARGE SCALE GENOMIC DNA]</scope>
    <source>
        <strain evidence="1">Iper-2018</strain>
    </source>
</reference>
<comment type="caution">
    <text evidence="1">The sequence shown here is derived from an EMBL/GenBank/DDBJ whole genome shotgun (WGS) entry which is preliminary data.</text>
</comment>
<proteinExistence type="predicted"/>
<name>A0AC60PM73_IXOPE</name>